<dbReference type="RefSeq" id="WP_210884673.1">
    <property type="nucleotide sequence ID" value="NZ_JAGPYQ010000001.1"/>
</dbReference>
<accession>A0A940XX16</accession>
<name>A0A940XX16_9ACTN</name>
<sequence length="161" mass="18144">MADLLWDDVSCFFDPDLMGSLPDVRVPGASVEDWQSVLDLVVERGWKSQYSEGEEVLPVPRAEAVLARPVDAECPNLRVWPVAGVLSIFRFYADDEIDFDVNLRELQSQECLDVFCGFLREIGRRLGKPVLMDPESDPVHPVLGFDVETDRVVLLAEPLVR</sequence>
<dbReference type="Proteomes" id="UP000677413">
    <property type="component" value="Unassembled WGS sequence"/>
</dbReference>
<proteinExistence type="predicted"/>
<organism evidence="1 2">
    <name type="scientific">Streptomyces liliiviolaceus</name>
    <dbReference type="NCBI Taxonomy" id="2823109"/>
    <lineage>
        <taxon>Bacteria</taxon>
        <taxon>Bacillati</taxon>
        <taxon>Actinomycetota</taxon>
        <taxon>Actinomycetes</taxon>
        <taxon>Kitasatosporales</taxon>
        <taxon>Streptomycetaceae</taxon>
        <taxon>Streptomyces</taxon>
    </lineage>
</organism>
<gene>
    <name evidence="1" type="ORF">J8N05_20050</name>
</gene>
<keyword evidence="2" id="KW-1185">Reference proteome</keyword>
<evidence type="ECO:0000313" key="1">
    <source>
        <dbReference type="EMBL" id="MBQ0850473.1"/>
    </source>
</evidence>
<dbReference type="EMBL" id="JAGPYQ010000001">
    <property type="protein sequence ID" value="MBQ0850473.1"/>
    <property type="molecule type" value="Genomic_DNA"/>
</dbReference>
<reference evidence="1 2" key="1">
    <citation type="submission" date="2021-04" db="EMBL/GenBank/DDBJ databases">
        <authorList>
            <person name="Tang X."/>
            <person name="Zhou X."/>
            <person name="Chen X."/>
            <person name="Cernava T."/>
            <person name="Zhang C."/>
        </authorList>
    </citation>
    <scope>NUCLEOTIDE SEQUENCE [LARGE SCALE GENOMIC DNA]</scope>
    <source>
        <strain evidence="1 2">BH-SS-21</strain>
    </source>
</reference>
<evidence type="ECO:0000313" key="2">
    <source>
        <dbReference type="Proteomes" id="UP000677413"/>
    </source>
</evidence>
<protein>
    <submittedName>
        <fullName evidence="1">Uncharacterized protein</fullName>
    </submittedName>
</protein>
<dbReference type="AlphaFoldDB" id="A0A940XX16"/>
<comment type="caution">
    <text evidence="1">The sequence shown here is derived from an EMBL/GenBank/DDBJ whole genome shotgun (WGS) entry which is preliminary data.</text>
</comment>